<protein>
    <recommendedName>
        <fullName evidence="3">F-box domain-containing protein</fullName>
    </recommendedName>
</protein>
<dbReference type="InterPro" id="IPR032675">
    <property type="entry name" value="LRR_dom_sf"/>
</dbReference>
<sequence length="533" mass="63024">MSFSNPKLSKDCLWQIFEIITNTHKSKEIHTTLFSCLLVNRQWCELAAPFLWKNPFINPNLHNKNKKLLCKIILSCSLLKDTTVIKKHIKKILANSLPKLKIPLFDYVSYIRCFNSTEIEMMAHLLFTSEEWIHHKDDYYDAHSLINDLWKLFIYHCSSPISFKNVPFKLDTNLFVIGKTFFSRITELDCDNSEKYDQELVTATYKNISKICRNIQKINVDRFDRDNEGLAYLISNQKNLKEFHMVMSERVIYTNIVKEIRSQSNSLTHLSFKGEVKLPKDTFESLIHLKSLSLKLNHECGIRHHKEENEVLSSTNILRALSDSFLPNLENFYLKYNNDVSVPWLQPLHIFQKLISTTRNNSLRKIDIDSKFSIYPDTHIHSYIQTISTFCPLIEFLGICYKDTIYEDFEQLLLNCDRLKILKLEFIKEPLIQIEYDDGEGNRRKYTKIMELLADQSPDPLFKLYLKNPLFITKYNLWDFLDMWKNNERIPLHLELVGMIEVKEDYDEVFENFVRKNILSKYSAIKGKSFENI</sequence>
<comment type="caution">
    <text evidence="1">The sequence shown here is derived from an EMBL/GenBank/DDBJ whole genome shotgun (WGS) entry which is preliminary data.</text>
</comment>
<proteinExistence type="predicted"/>
<reference evidence="1 2" key="1">
    <citation type="submission" date="2014-02" db="EMBL/GenBank/DDBJ databases">
        <title>Single nucleus genome sequencing reveals high similarity among nuclei of an endomycorrhizal fungus.</title>
        <authorList>
            <person name="Lin K."/>
            <person name="Geurts R."/>
            <person name="Zhang Z."/>
            <person name="Limpens E."/>
            <person name="Saunders D.G."/>
            <person name="Mu D."/>
            <person name="Pang E."/>
            <person name="Cao H."/>
            <person name="Cha H."/>
            <person name="Lin T."/>
            <person name="Zhou Q."/>
            <person name="Shang Y."/>
            <person name="Li Y."/>
            <person name="Ivanov S."/>
            <person name="Sharma T."/>
            <person name="Velzen R.V."/>
            <person name="Ruijter N.D."/>
            <person name="Aanen D.K."/>
            <person name="Win J."/>
            <person name="Kamoun S."/>
            <person name="Bisseling T."/>
            <person name="Huang S."/>
        </authorList>
    </citation>
    <scope>NUCLEOTIDE SEQUENCE [LARGE SCALE GENOMIC DNA]</scope>
    <source>
        <strain evidence="2">DAOM197198w</strain>
    </source>
</reference>
<evidence type="ECO:0008006" key="3">
    <source>
        <dbReference type="Google" id="ProtNLM"/>
    </source>
</evidence>
<dbReference type="OrthoDB" id="2309051at2759"/>
<evidence type="ECO:0000313" key="1">
    <source>
        <dbReference type="EMBL" id="EXX63420.1"/>
    </source>
</evidence>
<dbReference type="HOGENOM" id="CLU_028913_8_1_1"/>
<dbReference type="AlphaFoldDB" id="A0A015J959"/>
<name>A0A015J959_RHIIW</name>
<gene>
    <name evidence="1" type="ORF">RirG_152480</name>
</gene>
<organism evidence="1 2">
    <name type="scientific">Rhizophagus irregularis (strain DAOM 197198w)</name>
    <name type="common">Glomus intraradices</name>
    <dbReference type="NCBI Taxonomy" id="1432141"/>
    <lineage>
        <taxon>Eukaryota</taxon>
        <taxon>Fungi</taxon>
        <taxon>Fungi incertae sedis</taxon>
        <taxon>Mucoromycota</taxon>
        <taxon>Glomeromycotina</taxon>
        <taxon>Glomeromycetes</taxon>
        <taxon>Glomerales</taxon>
        <taxon>Glomeraceae</taxon>
        <taxon>Rhizophagus</taxon>
    </lineage>
</organism>
<dbReference type="Proteomes" id="UP000022910">
    <property type="component" value="Unassembled WGS sequence"/>
</dbReference>
<evidence type="ECO:0000313" key="2">
    <source>
        <dbReference type="Proteomes" id="UP000022910"/>
    </source>
</evidence>
<accession>A0A015J959</accession>
<dbReference type="EMBL" id="JEMT01023952">
    <property type="protein sequence ID" value="EXX63420.1"/>
    <property type="molecule type" value="Genomic_DNA"/>
</dbReference>
<keyword evidence="2" id="KW-1185">Reference proteome</keyword>
<dbReference type="Gene3D" id="3.80.10.10">
    <property type="entry name" value="Ribonuclease Inhibitor"/>
    <property type="match status" value="1"/>
</dbReference>